<dbReference type="CDD" id="cd03050">
    <property type="entry name" value="GST_N_Theta"/>
    <property type="match status" value="1"/>
</dbReference>
<dbReference type="EnsemblMetazoa" id="AALB015557-RA">
    <property type="protein sequence ID" value="AALB015557-PA"/>
    <property type="gene ID" value="AALB015557"/>
</dbReference>
<dbReference type="SFLD" id="SFLDS00019">
    <property type="entry name" value="Glutathione_Transferase_(cytos"/>
    <property type="match status" value="1"/>
</dbReference>
<protein>
    <submittedName>
        <fullName evidence="5">Uncharacterized protein</fullName>
    </submittedName>
</protein>
<dbReference type="InterPro" id="IPR040079">
    <property type="entry name" value="Glutathione_S-Trfase"/>
</dbReference>
<dbReference type="Pfam" id="PF13410">
    <property type="entry name" value="GST_C_2"/>
    <property type="match status" value="1"/>
</dbReference>
<dbReference type="VEuPathDB" id="VectorBase:AALB20_026407"/>
<dbReference type="SUPFAM" id="SSF52833">
    <property type="entry name" value="Thioredoxin-like"/>
    <property type="match status" value="1"/>
</dbReference>
<evidence type="ECO:0000256" key="2">
    <source>
        <dbReference type="ARBA" id="ARBA00009899"/>
    </source>
</evidence>
<dbReference type="SUPFAM" id="SSF47616">
    <property type="entry name" value="GST C-terminal domain-like"/>
    <property type="match status" value="1"/>
</dbReference>
<dbReference type="InterPro" id="IPR010987">
    <property type="entry name" value="Glutathione-S-Trfase_C-like"/>
</dbReference>
<dbReference type="VEuPathDB" id="VectorBase:AALB015557"/>
<comment type="subcellular location">
    <subcellularLocation>
        <location evidence="1">Cytoplasm</location>
    </subcellularLocation>
</comment>
<dbReference type="InterPro" id="IPR004045">
    <property type="entry name" value="Glutathione_S-Trfase_N"/>
</dbReference>
<dbReference type="InterPro" id="IPR040077">
    <property type="entry name" value="GST_C_Theta"/>
</dbReference>
<dbReference type="Pfam" id="PF02798">
    <property type="entry name" value="GST_N"/>
    <property type="match status" value="1"/>
</dbReference>
<dbReference type="InterPro" id="IPR051369">
    <property type="entry name" value="GST_Theta"/>
</dbReference>
<comment type="similarity">
    <text evidence="2">Belongs to the GST superfamily. Theta family.</text>
</comment>
<dbReference type="PROSITE" id="PS50405">
    <property type="entry name" value="GST_CTER"/>
    <property type="match status" value="1"/>
</dbReference>
<comment type="catalytic activity">
    <reaction evidence="4">
        <text>RX + glutathione = an S-substituted glutathione + a halide anion + H(+)</text>
        <dbReference type="Rhea" id="RHEA:16437"/>
        <dbReference type="ChEBI" id="CHEBI:15378"/>
        <dbReference type="ChEBI" id="CHEBI:16042"/>
        <dbReference type="ChEBI" id="CHEBI:17792"/>
        <dbReference type="ChEBI" id="CHEBI:57925"/>
        <dbReference type="ChEBI" id="CHEBI:90779"/>
        <dbReference type="EC" id="2.5.1.18"/>
    </reaction>
</comment>
<proteinExistence type="inferred from homology"/>
<dbReference type="PANTHER" id="PTHR43917">
    <property type="match status" value="1"/>
</dbReference>
<dbReference type="Proteomes" id="UP000069272">
    <property type="component" value="Chromosome X"/>
</dbReference>
<dbReference type="RefSeq" id="XP_035772644.1">
    <property type="nucleotide sequence ID" value="XM_035916751.1"/>
</dbReference>
<evidence type="ECO:0000256" key="4">
    <source>
        <dbReference type="ARBA" id="ARBA00047960"/>
    </source>
</evidence>
<organism evidence="5 6">
    <name type="scientific">Anopheles albimanus</name>
    <name type="common">New world malaria mosquito</name>
    <dbReference type="NCBI Taxonomy" id="7167"/>
    <lineage>
        <taxon>Eukaryota</taxon>
        <taxon>Metazoa</taxon>
        <taxon>Ecdysozoa</taxon>
        <taxon>Arthropoda</taxon>
        <taxon>Hexapoda</taxon>
        <taxon>Insecta</taxon>
        <taxon>Pterygota</taxon>
        <taxon>Neoptera</taxon>
        <taxon>Endopterygota</taxon>
        <taxon>Diptera</taxon>
        <taxon>Nematocera</taxon>
        <taxon>Culicoidea</taxon>
        <taxon>Culicidae</taxon>
        <taxon>Anophelinae</taxon>
        <taxon>Anopheles</taxon>
    </lineage>
</organism>
<dbReference type="SFLD" id="SFLDG00358">
    <property type="entry name" value="Main_(cytGST)"/>
    <property type="match status" value="1"/>
</dbReference>
<dbReference type="GO" id="GO:0005737">
    <property type="term" value="C:cytoplasm"/>
    <property type="evidence" value="ECO:0007669"/>
    <property type="project" value="UniProtKB-SubCell"/>
</dbReference>
<dbReference type="PANTHER" id="PTHR43917:SF8">
    <property type="entry name" value="GH16740P-RELATED"/>
    <property type="match status" value="1"/>
</dbReference>
<name>A0A182FZX5_ANOAL</name>
<dbReference type="OrthoDB" id="422574at2759"/>
<evidence type="ECO:0000256" key="1">
    <source>
        <dbReference type="ARBA" id="ARBA00004496"/>
    </source>
</evidence>
<dbReference type="STRING" id="7167.A0A182FZX5"/>
<sequence>MSRGMKLYYDFMSQPSRALYIFLEANKIPYTRCPVALRKFEQKTPEYRANVNRFGKVPCIVEQEGDFRLAESVAIYRYLAREYHLSNNWYPLGDSILQARIDEYLSWQHLNLRADVSLYFFHVWLNPLMGKEVDTGKADRLRQRLTNGLNFFERELLQDGSSGPTLAGGDSLTVADLSAACEIEQAKIAGFDPCLGRPRLARWMASVRAHTNPHYDEAHRLVYMLTPEHIATPSMPETE</sequence>
<evidence type="ECO:0000313" key="5">
    <source>
        <dbReference type="EnsemblMetazoa" id="AALB015557-PA"/>
    </source>
</evidence>
<keyword evidence="3" id="KW-0963">Cytoplasm</keyword>
<dbReference type="GeneID" id="118456190"/>
<dbReference type="InterPro" id="IPR036249">
    <property type="entry name" value="Thioredoxin-like_sf"/>
</dbReference>
<dbReference type="InterPro" id="IPR040075">
    <property type="entry name" value="GST_N_Theta"/>
</dbReference>
<dbReference type="Gene3D" id="1.20.1050.10">
    <property type="match status" value="1"/>
</dbReference>
<keyword evidence="6" id="KW-1185">Reference proteome</keyword>
<dbReference type="KEGG" id="aali:118456190"/>
<dbReference type="InterPro" id="IPR036282">
    <property type="entry name" value="Glutathione-S-Trfase_C_sf"/>
</dbReference>
<dbReference type="GO" id="GO:0006749">
    <property type="term" value="P:glutathione metabolic process"/>
    <property type="evidence" value="ECO:0007669"/>
    <property type="project" value="TreeGrafter"/>
</dbReference>
<dbReference type="CDD" id="cd03183">
    <property type="entry name" value="GST_C_Theta"/>
    <property type="match status" value="1"/>
</dbReference>
<reference evidence="5" key="2">
    <citation type="submission" date="2022-08" db="UniProtKB">
        <authorList>
            <consortium name="EnsemblMetazoa"/>
        </authorList>
    </citation>
    <scope>IDENTIFICATION</scope>
    <source>
        <strain evidence="5">STECLA/ALBI9_A</strain>
    </source>
</reference>
<dbReference type="Gene3D" id="3.40.30.10">
    <property type="entry name" value="Glutaredoxin"/>
    <property type="match status" value="1"/>
</dbReference>
<dbReference type="AlphaFoldDB" id="A0A182FZX5"/>
<evidence type="ECO:0000256" key="3">
    <source>
        <dbReference type="ARBA" id="ARBA00022490"/>
    </source>
</evidence>
<accession>A0A182FZX5</accession>
<dbReference type="PROSITE" id="PS50404">
    <property type="entry name" value="GST_NTER"/>
    <property type="match status" value="1"/>
</dbReference>
<reference evidence="5 6" key="1">
    <citation type="journal article" date="2017" name="G3 (Bethesda)">
        <title>The Physical Genome Mapping of Anopheles albimanus Corrected Scaffold Misassemblies and Identified Interarm Rearrangements in Genus Anopheles.</title>
        <authorList>
            <person name="Artemov G.N."/>
            <person name="Peery A.N."/>
            <person name="Jiang X."/>
            <person name="Tu Z."/>
            <person name="Stegniy V.N."/>
            <person name="Sharakhova M.V."/>
            <person name="Sharakhov I.V."/>
        </authorList>
    </citation>
    <scope>NUCLEOTIDE SEQUENCE [LARGE SCALE GENOMIC DNA]</scope>
    <source>
        <strain evidence="5 6">ALBI9_A</strain>
    </source>
</reference>
<evidence type="ECO:0000313" key="6">
    <source>
        <dbReference type="Proteomes" id="UP000069272"/>
    </source>
</evidence>
<dbReference type="GO" id="GO:0004364">
    <property type="term" value="F:glutathione transferase activity"/>
    <property type="evidence" value="ECO:0007669"/>
    <property type="project" value="UniProtKB-EC"/>
</dbReference>